<feature type="compositionally biased region" description="Acidic residues" evidence="1">
    <location>
        <begin position="1"/>
        <end position="31"/>
    </location>
</feature>
<feature type="non-terminal residue" evidence="2">
    <location>
        <position position="181"/>
    </location>
</feature>
<dbReference type="AlphaFoldDB" id="A0A9N9CZE9"/>
<feature type="region of interest" description="Disordered" evidence="1">
    <location>
        <begin position="1"/>
        <end position="45"/>
    </location>
</feature>
<feature type="non-terminal residue" evidence="2">
    <location>
        <position position="1"/>
    </location>
</feature>
<accession>A0A9N9CZE9</accession>
<gene>
    <name evidence="2" type="ORF">POCULU_LOCUS8405</name>
</gene>
<comment type="caution">
    <text evidence="2">The sequence shown here is derived from an EMBL/GenBank/DDBJ whole genome shotgun (WGS) entry which is preliminary data.</text>
</comment>
<name>A0A9N9CZE9_9GLOM</name>
<proteinExistence type="predicted"/>
<organism evidence="2 3">
    <name type="scientific">Paraglomus occultum</name>
    <dbReference type="NCBI Taxonomy" id="144539"/>
    <lineage>
        <taxon>Eukaryota</taxon>
        <taxon>Fungi</taxon>
        <taxon>Fungi incertae sedis</taxon>
        <taxon>Mucoromycota</taxon>
        <taxon>Glomeromycotina</taxon>
        <taxon>Glomeromycetes</taxon>
        <taxon>Paraglomerales</taxon>
        <taxon>Paraglomeraceae</taxon>
        <taxon>Paraglomus</taxon>
    </lineage>
</organism>
<dbReference type="Proteomes" id="UP000789572">
    <property type="component" value="Unassembled WGS sequence"/>
</dbReference>
<keyword evidence="3" id="KW-1185">Reference proteome</keyword>
<evidence type="ECO:0000313" key="3">
    <source>
        <dbReference type="Proteomes" id="UP000789572"/>
    </source>
</evidence>
<evidence type="ECO:0000256" key="1">
    <source>
        <dbReference type="SAM" id="MobiDB-lite"/>
    </source>
</evidence>
<sequence length="181" mass="21498">QENNDTDNLEERVETEEDNDNEAENVEEQEHDMDTNEKKIIEKKHRPKIRPRIVKGKTITEEEFYSPKEARVTEEQWEDMKEAMELLVSDWEFIISEARTDKLLKQLQRNERELLRFEGDSRFPATEVNNWLQTVRGWINNLHGEISLSSGNNRKRKVEKSPQSHVRTKKLRSRTVVIDAP</sequence>
<evidence type="ECO:0000313" key="2">
    <source>
        <dbReference type="EMBL" id="CAG8620726.1"/>
    </source>
</evidence>
<dbReference type="EMBL" id="CAJVPJ010002416">
    <property type="protein sequence ID" value="CAG8620726.1"/>
    <property type="molecule type" value="Genomic_DNA"/>
</dbReference>
<protein>
    <submittedName>
        <fullName evidence="2">10857_t:CDS:1</fullName>
    </submittedName>
</protein>
<reference evidence="2" key="1">
    <citation type="submission" date="2021-06" db="EMBL/GenBank/DDBJ databases">
        <authorList>
            <person name="Kallberg Y."/>
            <person name="Tangrot J."/>
            <person name="Rosling A."/>
        </authorList>
    </citation>
    <scope>NUCLEOTIDE SEQUENCE</scope>
    <source>
        <strain evidence="2">IA702</strain>
    </source>
</reference>